<reference evidence="2 3" key="1">
    <citation type="submission" date="2019-09" db="EMBL/GenBank/DDBJ databases">
        <title>Bird 10,000 Genomes (B10K) Project - Family phase.</title>
        <authorList>
            <person name="Zhang G."/>
        </authorList>
    </citation>
    <scope>NUCLEOTIDE SEQUENCE [LARGE SCALE GENOMIC DNA]</scope>
    <source>
        <strain evidence="2">B10K-DU-002-08</strain>
        <tissue evidence="2">Muscle</tissue>
    </source>
</reference>
<accession>A0A7K4TXY9</accession>
<feature type="compositionally biased region" description="Basic and acidic residues" evidence="1">
    <location>
        <begin position="47"/>
        <end position="62"/>
    </location>
</feature>
<dbReference type="EMBL" id="VXBN01004432">
    <property type="protein sequence ID" value="NWR02088.1"/>
    <property type="molecule type" value="Genomic_DNA"/>
</dbReference>
<dbReference type="GO" id="GO:0009966">
    <property type="term" value="P:regulation of signal transduction"/>
    <property type="evidence" value="ECO:0007669"/>
    <property type="project" value="InterPro"/>
</dbReference>
<keyword evidence="3" id="KW-1185">Reference proteome</keyword>
<dbReference type="PANTHER" id="PTHR10933:SF9">
    <property type="entry name" value="IMMUNOGLOBULIN-BINDING PROTEIN 1"/>
    <property type="match status" value="1"/>
</dbReference>
<dbReference type="Pfam" id="PF04177">
    <property type="entry name" value="TAP42"/>
    <property type="match status" value="1"/>
</dbReference>
<evidence type="ECO:0000256" key="1">
    <source>
        <dbReference type="SAM" id="MobiDB-lite"/>
    </source>
</evidence>
<dbReference type="GO" id="GO:0051721">
    <property type="term" value="F:protein phosphatase 2A binding"/>
    <property type="evidence" value="ECO:0007669"/>
    <property type="project" value="TreeGrafter"/>
</dbReference>
<comment type="caution">
    <text evidence="2">The sequence shown here is derived from an EMBL/GenBank/DDBJ whole genome shotgun (WGS) entry which is preliminary data.</text>
</comment>
<feature type="non-terminal residue" evidence="2">
    <location>
        <position position="1"/>
    </location>
</feature>
<dbReference type="GO" id="GO:0035303">
    <property type="term" value="P:regulation of dephosphorylation"/>
    <property type="evidence" value="ECO:0007669"/>
    <property type="project" value="TreeGrafter"/>
</dbReference>
<dbReference type="GO" id="GO:0005829">
    <property type="term" value="C:cytosol"/>
    <property type="evidence" value="ECO:0007669"/>
    <property type="project" value="TreeGrafter"/>
</dbReference>
<gene>
    <name evidence="2" type="primary">Igbp1b</name>
    <name evidence="2" type="ORF">SINWEB_R15695</name>
</gene>
<protein>
    <submittedName>
        <fullName evidence="2">IGB1B protein</fullName>
    </submittedName>
</protein>
<feature type="compositionally biased region" description="Acidic residues" evidence="1">
    <location>
        <begin position="37"/>
        <end position="46"/>
    </location>
</feature>
<evidence type="ECO:0000313" key="2">
    <source>
        <dbReference type="EMBL" id="NWR02088.1"/>
    </source>
</evidence>
<feature type="region of interest" description="Disordered" evidence="1">
    <location>
        <begin position="1"/>
        <end position="72"/>
    </location>
</feature>
<organism evidence="2 3">
    <name type="scientific">Sinosuthora webbiana</name>
    <dbReference type="NCBI Taxonomy" id="337173"/>
    <lineage>
        <taxon>Eukaryota</taxon>
        <taxon>Metazoa</taxon>
        <taxon>Chordata</taxon>
        <taxon>Craniata</taxon>
        <taxon>Vertebrata</taxon>
        <taxon>Euteleostomi</taxon>
        <taxon>Archelosauria</taxon>
        <taxon>Archosauria</taxon>
        <taxon>Dinosauria</taxon>
        <taxon>Saurischia</taxon>
        <taxon>Theropoda</taxon>
        <taxon>Coelurosauria</taxon>
        <taxon>Aves</taxon>
        <taxon>Neognathae</taxon>
        <taxon>Neoaves</taxon>
        <taxon>Telluraves</taxon>
        <taxon>Australaves</taxon>
        <taxon>Passeriformes</taxon>
        <taxon>Sylvioidea</taxon>
        <taxon>Sylviidae</taxon>
        <taxon>Sinosuthora</taxon>
    </lineage>
</organism>
<dbReference type="Proteomes" id="UP000580691">
    <property type="component" value="Unassembled WGS sequence"/>
</dbReference>
<sequence>MTVDDWYEQRRKQGIVSTPQRAPAGASDEELQKQQQETEEEEDDEEALRKARDWDDWKDTHPRGYGNRHNMG</sequence>
<name>A0A7K4TXY9_9SYLV</name>
<evidence type="ECO:0000313" key="3">
    <source>
        <dbReference type="Proteomes" id="UP000580691"/>
    </source>
</evidence>
<dbReference type="InterPro" id="IPR007304">
    <property type="entry name" value="TAP46-like"/>
</dbReference>
<dbReference type="AlphaFoldDB" id="A0A7K4TXY9"/>
<feature type="non-terminal residue" evidence="2">
    <location>
        <position position="72"/>
    </location>
</feature>
<proteinExistence type="predicted"/>
<dbReference type="PANTHER" id="PTHR10933">
    <property type="entry name" value="IMMUNOGLOBULIN-BINDING PROTEIN 1"/>
    <property type="match status" value="1"/>
</dbReference>